<name>A0A5B7JUF8_PORTR</name>
<keyword evidence="3" id="KW-1185">Reference proteome</keyword>
<dbReference type="Proteomes" id="UP000324222">
    <property type="component" value="Unassembled WGS sequence"/>
</dbReference>
<evidence type="ECO:0000256" key="1">
    <source>
        <dbReference type="SAM" id="MobiDB-lite"/>
    </source>
</evidence>
<proteinExistence type="predicted"/>
<dbReference type="EMBL" id="VSRR010119339">
    <property type="protein sequence ID" value="MPC99672.1"/>
    <property type="molecule type" value="Genomic_DNA"/>
</dbReference>
<evidence type="ECO:0000313" key="3">
    <source>
        <dbReference type="Proteomes" id="UP000324222"/>
    </source>
</evidence>
<protein>
    <submittedName>
        <fullName evidence="2">Uncharacterized protein</fullName>
    </submittedName>
</protein>
<sequence>MTCLTCGAGGGVRKGGARCALSRSPGRGRSAGGGGMFGLGPARIRRLSARVLPADQKACSGRPRQIILSMTQLPVFASPSVTLTPLAEPGASKTAQLSSKRTVTSLSAAQGRTTSRKW</sequence>
<feature type="region of interest" description="Disordered" evidence="1">
    <location>
        <begin position="87"/>
        <end position="118"/>
    </location>
</feature>
<gene>
    <name evidence="2" type="ORF">E2C01_095100</name>
</gene>
<reference evidence="2 3" key="1">
    <citation type="submission" date="2019-05" db="EMBL/GenBank/DDBJ databases">
        <title>Another draft genome of Portunus trituberculatus and its Hox gene families provides insights of decapod evolution.</title>
        <authorList>
            <person name="Jeong J.-H."/>
            <person name="Song I."/>
            <person name="Kim S."/>
            <person name="Choi T."/>
            <person name="Kim D."/>
            <person name="Ryu S."/>
            <person name="Kim W."/>
        </authorList>
    </citation>
    <scope>NUCLEOTIDE SEQUENCE [LARGE SCALE GENOMIC DNA]</scope>
    <source>
        <tissue evidence="2">Muscle</tissue>
    </source>
</reference>
<dbReference type="AlphaFoldDB" id="A0A5B7JUF8"/>
<feature type="compositionally biased region" description="Polar residues" evidence="1">
    <location>
        <begin position="93"/>
        <end position="118"/>
    </location>
</feature>
<evidence type="ECO:0000313" key="2">
    <source>
        <dbReference type="EMBL" id="MPC99672.1"/>
    </source>
</evidence>
<comment type="caution">
    <text evidence="2">The sequence shown here is derived from an EMBL/GenBank/DDBJ whole genome shotgun (WGS) entry which is preliminary data.</text>
</comment>
<organism evidence="2 3">
    <name type="scientific">Portunus trituberculatus</name>
    <name type="common">Swimming crab</name>
    <name type="synonym">Neptunus trituberculatus</name>
    <dbReference type="NCBI Taxonomy" id="210409"/>
    <lineage>
        <taxon>Eukaryota</taxon>
        <taxon>Metazoa</taxon>
        <taxon>Ecdysozoa</taxon>
        <taxon>Arthropoda</taxon>
        <taxon>Crustacea</taxon>
        <taxon>Multicrustacea</taxon>
        <taxon>Malacostraca</taxon>
        <taxon>Eumalacostraca</taxon>
        <taxon>Eucarida</taxon>
        <taxon>Decapoda</taxon>
        <taxon>Pleocyemata</taxon>
        <taxon>Brachyura</taxon>
        <taxon>Eubrachyura</taxon>
        <taxon>Portunoidea</taxon>
        <taxon>Portunidae</taxon>
        <taxon>Portuninae</taxon>
        <taxon>Portunus</taxon>
    </lineage>
</organism>
<accession>A0A5B7JUF8</accession>